<comment type="cofactor">
    <cofactor evidence="1">
        <name>FMN</name>
        <dbReference type="ChEBI" id="CHEBI:58210"/>
    </cofactor>
</comment>
<accession>A0ABS3KAY7</accession>
<reference evidence="7 8" key="1">
    <citation type="submission" date="2020-09" db="EMBL/GenBank/DDBJ databases">
        <title>Roseomonas.</title>
        <authorList>
            <person name="Zhu W."/>
        </authorList>
    </citation>
    <scope>NUCLEOTIDE SEQUENCE [LARGE SCALE GENOMIC DNA]</scope>
    <source>
        <strain evidence="7 8">1311</strain>
    </source>
</reference>
<dbReference type="Proteomes" id="UP001518990">
    <property type="component" value="Unassembled WGS sequence"/>
</dbReference>
<protein>
    <recommendedName>
        <fullName evidence="6">NADH:flavin oxidoreductase/NADH oxidase N-terminal domain-containing protein</fullName>
    </recommendedName>
</protein>
<proteinExistence type="predicted"/>
<feature type="domain" description="NADH:flavin oxidoreductase/NADH oxidase N-terminal" evidence="6">
    <location>
        <begin position="57"/>
        <end position="123"/>
    </location>
</feature>
<dbReference type="RefSeq" id="WP_207446273.1">
    <property type="nucleotide sequence ID" value="NZ_CP061094.1"/>
</dbReference>
<keyword evidence="5" id="KW-0560">Oxidoreductase</keyword>
<dbReference type="Gene3D" id="3.20.20.70">
    <property type="entry name" value="Aldolase class I"/>
    <property type="match status" value="2"/>
</dbReference>
<dbReference type="Pfam" id="PF00724">
    <property type="entry name" value="Oxidored_FMN"/>
    <property type="match status" value="1"/>
</dbReference>
<keyword evidence="4" id="KW-0521">NADP</keyword>
<evidence type="ECO:0000256" key="2">
    <source>
        <dbReference type="ARBA" id="ARBA00022630"/>
    </source>
</evidence>
<evidence type="ECO:0000313" key="7">
    <source>
        <dbReference type="EMBL" id="MBO1074618.1"/>
    </source>
</evidence>
<evidence type="ECO:0000259" key="6">
    <source>
        <dbReference type="Pfam" id="PF00724"/>
    </source>
</evidence>
<keyword evidence="8" id="KW-1185">Reference proteome</keyword>
<gene>
    <name evidence="7" type="ORF">IAI60_08345</name>
</gene>
<dbReference type="InterPro" id="IPR013785">
    <property type="entry name" value="Aldolase_TIM"/>
</dbReference>
<dbReference type="InterPro" id="IPR001155">
    <property type="entry name" value="OxRdtase_FMN_N"/>
</dbReference>
<evidence type="ECO:0000256" key="3">
    <source>
        <dbReference type="ARBA" id="ARBA00022643"/>
    </source>
</evidence>
<keyword evidence="2" id="KW-0285">Flavoprotein</keyword>
<dbReference type="SUPFAM" id="SSF51395">
    <property type="entry name" value="FMN-linked oxidoreductases"/>
    <property type="match status" value="1"/>
</dbReference>
<keyword evidence="3" id="KW-0288">FMN</keyword>
<dbReference type="PANTHER" id="PTHR43303">
    <property type="entry name" value="NADPH DEHYDROGENASE C23G7.10C-RELATED"/>
    <property type="match status" value="1"/>
</dbReference>
<comment type="caution">
    <text evidence="7">The sequence shown here is derived from an EMBL/GenBank/DDBJ whole genome shotgun (WGS) entry which is preliminary data.</text>
</comment>
<dbReference type="PANTHER" id="PTHR43303:SF4">
    <property type="entry name" value="NADPH DEHYDROGENASE C23G7.10C-RELATED"/>
    <property type="match status" value="1"/>
</dbReference>
<sequence>MTRRPLLLSPLTLRGLRLRNRVVISPMCQHAAEEECGVDVVDVSSGGLTEETRRITVPRGLGFQAGFAEAIRRGAGAAPQAIGMIVDGPQAEALLQAGQADLIAIAREALRDPYWTRRAAEQLGIPDDYADWPERHGIWLAKREQQMGDVLRARRRAVSDGAEQRKETA</sequence>
<dbReference type="EMBL" id="JACTNF010000006">
    <property type="protein sequence ID" value="MBO1074618.1"/>
    <property type="molecule type" value="Genomic_DNA"/>
</dbReference>
<evidence type="ECO:0000256" key="1">
    <source>
        <dbReference type="ARBA" id="ARBA00001917"/>
    </source>
</evidence>
<name>A0ABS3KAY7_9PROT</name>
<evidence type="ECO:0000256" key="4">
    <source>
        <dbReference type="ARBA" id="ARBA00022857"/>
    </source>
</evidence>
<organism evidence="7 8">
    <name type="scientific">Roseomonas marmotae</name>
    <dbReference type="NCBI Taxonomy" id="2768161"/>
    <lineage>
        <taxon>Bacteria</taxon>
        <taxon>Pseudomonadati</taxon>
        <taxon>Pseudomonadota</taxon>
        <taxon>Alphaproteobacteria</taxon>
        <taxon>Acetobacterales</taxon>
        <taxon>Roseomonadaceae</taxon>
        <taxon>Roseomonas</taxon>
    </lineage>
</organism>
<evidence type="ECO:0000313" key="8">
    <source>
        <dbReference type="Proteomes" id="UP001518990"/>
    </source>
</evidence>
<evidence type="ECO:0000256" key="5">
    <source>
        <dbReference type="ARBA" id="ARBA00023002"/>
    </source>
</evidence>
<dbReference type="InterPro" id="IPR044152">
    <property type="entry name" value="YqjM-like"/>
</dbReference>